<proteinExistence type="predicted"/>
<keyword evidence="3" id="KW-1185">Reference proteome</keyword>
<feature type="non-terminal residue" evidence="2">
    <location>
        <position position="179"/>
    </location>
</feature>
<evidence type="ECO:0000313" key="3">
    <source>
        <dbReference type="Proteomes" id="UP000826234"/>
    </source>
</evidence>
<evidence type="ECO:0000313" key="2">
    <source>
        <dbReference type="EMBL" id="KAH0630696.1"/>
    </source>
</evidence>
<accession>A0ABQ7TMW9</accession>
<dbReference type="Gene3D" id="3.40.50.2300">
    <property type="match status" value="1"/>
</dbReference>
<evidence type="ECO:0000256" key="1">
    <source>
        <dbReference type="SAM" id="SignalP"/>
    </source>
</evidence>
<dbReference type="Proteomes" id="UP000826234">
    <property type="component" value="Unassembled WGS sequence"/>
</dbReference>
<feature type="chain" id="PRO_5047009691" evidence="1">
    <location>
        <begin position="17"/>
        <end position="179"/>
    </location>
</feature>
<sequence length="179" mass="20712">MILVLPLHLLLHSSTAWKMTPKAKCPLNLVRDPPELFNFYRPGDQLIGGILPTQIAMVGPNSFNAPPFIYMKRYSLALKGHFEAFWLAIQEFNQNLKFLPNFTLGYNAYDNYFNARFTYDFLLDLLSVKEDKKVYQAIEGKPDKNYGIQDSEEDKEEGELLDEARGLEFTEEDMVEMQT</sequence>
<reference evidence="2 3" key="1">
    <citation type="journal article" date="2022" name="Gigascience">
        <title>A chromosome-level genome assembly and annotation of the desert horned lizard, Phrynosoma platyrhinos, provides insight into chromosomal rearrangements among reptiles.</title>
        <authorList>
            <person name="Koochekian N."/>
            <person name="Ascanio A."/>
            <person name="Farleigh K."/>
            <person name="Card D.C."/>
            <person name="Schield D.R."/>
            <person name="Castoe T.A."/>
            <person name="Jezkova T."/>
        </authorList>
    </citation>
    <scope>NUCLEOTIDE SEQUENCE [LARGE SCALE GENOMIC DNA]</scope>
    <source>
        <strain evidence="2">NK-2021</strain>
    </source>
</reference>
<dbReference type="InterPro" id="IPR028082">
    <property type="entry name" value="Peripla_BP_I"/>
</dbReference>
<protein>
    <submittedName>
        <fullName evidence="2">Uncharacterized protein</fullName>
    </submittedName>
</protein>
<organism evidence="2 3">
    <name type="scientific">Phrynosoma platyrhinos</name>
    <name type="common">Desert horned lizard</name>
    <dbReference type="NCBI Taxonomy" id="52577"/>
    <lineage>
        <taxon>Eukaryota</taxon>
        <taxon>Metazoa</taxon>
        <taxon>Chordata</taxon>
        <taxon>Craniata</taxon>
        <taxon>Vertebrata</taxon>
        <taxon>Euteleostomi</taxon>
        <taxon>Lepidosauria</taxon>
        <taxon>Squamata</taxon>
        <taxon>Bifurcata</taxon>
        <taxon>Unidentata</taxon>
        <taxon>Episquamata</taxon>
        <taxon>Toxicofera</taxon>
        <taxon>Iguania</taxon>
        <taxon>Phrynosomatidae</taxon>
        <taxon>Phrynosomatinae</taxon>
        <taxon>Phrynosoma</taxon>
    </lineage>
</organism>
<name>A0ABQ7TMW9_PHRPL</name>
<dbReference type="EMBL" id="JAIPUX010000439">
    <property type="protein sequence ID" value="KAH0630696.1"/>
    <property type="molecule type" value="Genomic_DNA"/>
</dbReference>
<gene>
    <name evidence="2" type="ORF">JD844_013987</name>
</gene>
<keyword evidence="1" id="KW-0732">Signal</keyword>
<dbReference type="SUPFAM" id="SSF53822">
    <property type="entry name" value="Periplasmic binding protein-like I"/>
    <property type="match status" value="1"/>
</dbReference>
<feature type="signal peptide" evidence="1">
    <location>
        <begin position="1"/>
        <end position="16"/>
    </location>
</feature>
<comment type="caution">
    <text evidence="2">The sequence shown here is derived from an EMBL/GenBank/DDBJ whole genome shotgun (WGS) entry which is preliminary data.</text>
</comment>